<name>A0ABU6VCY5_9FABA</name>
<proteinExistence type="predicted"/>
<organism evidence="1 2">
    <name type="scientific">Stylosanthes scabra</name>
    <dbReference type="NCBI Taxonomy" id="79078"/>
    <lineage>
        <taxon>Eukaryota</taxon>
        <taxon>Viridiplantae</taxon>
        <taxon>Streptophyta</taxon>
        <taxon>Embryophyta</taxon>
        <taxon>Tracheophyta</taxon>
        <taxon>Spermatophyta</taxon>
        <taxon>Magnoliopsida</taxon>
        <taxon>eudicotyledons</taxon>
        <taxon>Gunneridae</taxon>
        <taxon>Pentapetalae</taxon>
        <taxon>rosids</taxon>
        <taxon>fabids</taxon>
        <taxon>Fabales</taxon>
        <taxon>Fabaceae</taxon>
        <taxon>Papilionoideae</taxon>
        <taxon>50 kb inversion clade</taxon>
        <taxon>dalbergioids sensu lato</taxon>
        <taxon>Dalbergieae</taxon>
        <taxon>Pterocarpus clade</taxon>
        <taxon>Stylosanthes</taxon>
    </lineage>
</organism>
<reference evidence="1 2" key="1">
    <citation type="journal article" date="2023" name="Plants (Basel)">
        <title>Bridging the Gap: Combining Genomics and Transcriptomics Approaches to Understand Stylosanthes scabra, an Orphan Legume from the Brazilian Caatinga.</title>
        <authorList>
            <person name="Ferreira-Neto J.R.C."/>
            <person name="da Silva M.D."/>
            <person name="Binneck E."/>
            <person name="de Melo N.F."/>
            <person name="da Silva R.H."/>
            <person name="de Melo A.L.T.M."/>
            <person name="Pandolfi V."/>
            <person name="Bustamante F.O."/>
            <person name="Brasileiro-Vidal A.C."/>
            <person name="Benko-Iseppon A.M."/>
        </authorList>
    </citation>
    <scope>NUCLEOTIDE SEQUENCE [LARGE SCALE GENOMIC DNA]</scope>
    <source>
        <tissue evidence="1">Leaves</tissue>
    </source>
</reference>
<accession>A0ABU6VCY5</accession>
<dbReference type="Proteomes" id="UP001341840">
    <property type="component" value="Unassembled WGS sequence"/>
</dbReference>
<sequence>MKLEFTIKEAPKLNRTNQRPYPPLGPSITLKIKARQVQLPRISNRLHLLRRQRYRRRLNKVVKKLGTVFGHVKWVSNHGCYGLTLEAKVEAYVRKCCMSFHVFVLSHDLDPELGFQDSGVVVSENL</sequence>
<evidence type="ECO:0000313" key="1">
    <source>
        <dbReference type="EMBL" id="MED6171364.1"/>
    </source>
</evidence>
<evidence type="ECO:0000313" key="2">
    <source>
        <dbReference type="Proteomes" id="UP001341840"/>
    </source>
</evidence>
<keyword evidence="2" id="KW-1185">Reference proteome</keyword>
<protein>
    <submittedName>
        <fullName evidence="1">Uncharacterized protein</fullName>
    </submittedName>
</protein>
<comment type="caution">
    <text evidence="1">The sequence shown here is derived from an EMBL/GenBank/DDBJ whole genome shotgun (WGS) entry which is preliminary data.</text>
</comment>
<gene>
    <name evidence="1" type="ORF">PIB30_040066</name>
</gene>
<dbReference type="EMBL" id="JASCZI010151249">
    <property type="protein sequence ID" value="MED6171364.1"/>
    <property type="molecule type" value="Genomic_DNA"/>
</dbReference>